<dbReference type="Gene3D" id="3.30.200.20">
    <property type="entry name" value="Phosphorylase Kinase, domain 1"/>
    <property type="match status" value="1"/>
</dbReference>
<dbReference type="EMBL" id="BSYO01000019">
    <property type="protein sequence ID" value="GMH18378.1"/>
    <property type="molecule type" value="Genomic_DNA"/>
</dbReference>
<dbReference type="Proteomes" id="UP001279734">
    <property type="component" value="Unassembled WGS sequence"/>
</dbReference>
<evidence type="ECO:0000313" key="13">
    <source>
        <dbReference type="EMBL" id="GMH18378.1"/>
    </source>
</evidence>
<evidence type="ECO:0000256" key="3">
    <source>
        <dbReference type="ARBA" id="ARBA00022553"/>
    </source>
</evidence>
<dbReference type="InterPro" id="IPR001245">
    <property type="entry name" value="Ser-Thr/Tyr_kinase_cat_dom"/>
</dbReference>
<name>A0AAD3SUK2_NEPGR</name>
<evidence type="ECO:0000313" key="14">
    <source>
        <dbReference type="Proteomes" id="UP001279734"/>
    </source>
</evidence>
<dbReference type="InterPro" id="IPR052232">
    <property type="entry name" value="RLK_Ser/Thr-Kinase"/>
</dbReference>
<dbReference type="AlphaFoldDB" id="A0AAD3SUK2"/>
<feature type="transmembrane region" description="Helical" evidence="11">
    <location>
        <begin position="33"/>
        <end position="55"/>
    </location>
</feature>
<dbReference type="PANTHER" id="PTHR47984">
    <property type="entry name" value="OS01G0323000 PROTEIN"/>
    <property type="match status" value="1"/>
</dbReference>
<protein>
    <recommendedName>
        <fullName evidence="2">non-specific serine/threonine protein kinase</fullName>
        <ecNumber evidence="2">2.7.11.1</ecNumber>
    </recommendedName>
</protein>
<dbReference type="SUPFAM" id="SSF56112">
    <property type="entry name" value="Protein kinase-like (PK-like)"/>
    <property type="match status" value="1"/>
</dbReference>
<evidence type="ECO:0000259" key="12">
    <source>
        <dbReference type="Pfam" id="PF07714"/>
    </source>
</evidence>
<proteinExistence type="predicted"/>
<accession>A0AAD3SUK2</accession>
<comment type="caution">
    <text evidence="13">The sequence shown here is derived from an EMBL/GenBank/DDBJ whole genome shotgun (WGS) entry which is preliminary data.</text>
</comment>
<evidence type="ECO:0000256" key="10">
    <source>
        <dbReference type="ARBA" id="ARBA00023136"/>
    </source>
</evidence>
<evidence type="ECO:0000256" key="4">
    <source>
        <dbReference type="ARBA" id="ARBA00022679"/>
    </source>
</evidence>
<evidence type="ECO:0000256" key="11">
    <source>
        <dbReference type="SAM" id="Phobius"/>
    </source>
</evidence>
<evidence type="ECO:0000256" key="6">
    <source>
        <dbReference type="ARBA" id="ARBA00022741"/>
    </source>
</evidence>
<evidence type="ECO:0000256" key="9">
    <source>
        <dbReference type="ARBA" id="ARBA00022989"/>
    </source>
</evidence>
<evidence type="ECO:0000256" key="7">
    <source>
        <dbReference type="ARBA" id="ARBA00022777"/>
    </source>
</evidence>
<dbReference type="PANTHER" id="PTHR47984:SF15">
    <property type="entry name" value="PROTEIN KINASE DOMAIN-CONTAINING PROTEIN"/>
    <property type="match status" value="1"/>
</dbReference>
<organism evidence="13 14">
    <name type="scientific">Nepenthes gracilis</name>
    <name type="common">Slender pitcher plant</name>
    <dbReference type="NCBI Taxonomy" id="150966"/>
    <lineage>
        <taxon>Eukaryota</taxon>
        <taxon>Viridiplantae</taxon>
        <taxon>Streptophyta</taxon>
        <taxon>Embryophyta</taxon>
        <taxon>Tracheophyta</taxon>
        <taxon>Spermatophyta</taxon>
        <taxon>Magnoliopsida</taxon>
        <taxon>eudicotyledons</taxon>
        <taxon>Gunneridae</taxon>
        <taxon>Pentapetalae</taxon>
        <taxon>Caryophyllales</taxon>
        <taxon>Nepenthaceae</taxon>
        <taxon>Nepenthes</taxon>
    </lineage>
</organism>
<keyword evidence="5 11" id="KW-0812">Transmembrane</keyword>
<dbReference type="InterPro" id="IPR011009">
    <property type="entry name" value="Kinase-like_dom_sf"/>
</dbReference>
<dbReference type="GO" id="GO:0004674">
    <property type="term" value="F:protein serine/threonine kinase activity"/>
    <property type="evidence" value="ECO:0007669"/>
    <property type="project" value="UniProtKB-EC"/>
</dbReference>
<keyword evidence="9 11" id="KW-1133">Transmembrane helix</keyword>
<keyword evidence="6" id="KW-0547">Nucleotide-binding</keyword>
<evidence type="ECO:0000256" key="5">
    <source>
        <dbReference type="ARBA" id="ARBA00022692"/>
    </source>
</evidence>
<keyword evidence="4" id="KW-0808">Transferase</keyword>
<keyword evidence="8" id="KW-0067">ATP-binding</keyword>
<dbReference type="GO" id="GO:0016020">
    <property type="term" value="C:membrane"/>
    <property type="evidence" value="ECO:0007669"/>
    <property type="project" value="UniProtKB-SubCell"/>
</dbReference>
<dbReference type="Pfam" id="PF07714">
    <property type="entry name" value="PK_Tyr_Ser-Thr"/>
    <property type="match status" value="1"/>
</dbReference>
<feature type="domain" description="Serine-threonine/tyrosine-protein kinase catalytic" evidence="12">
    <location>
        <begin position="196"/>
        <end position="271"/>
    </location>
</feature>
<keyword evidence="14" id="KW-1185">Reference proteome</keyword>
<reference evidence="13" key="1">
    <citation type="submission" date="2023-05" db="EMBL/GenBank/DDBJ databases">
        <title>Nepenthes gracilis genome sequencing.</title>
        <authorList>
            <person name="Fukushima K."/>
        </authorList>
    </citation>
    <scope>NUCLEOTIDE SEQUENCE</scope>
    <source>
        <strain evidence="13">SING2019-196</strain>
    </source>
</reference>
<keyword evidence="3" id="KW-0597">Phosphoprotein</keyword>
<dbReference type="GO" id="GO:0005524">
    <property type="term" value="F:ATP binding"/>
    <property type="evidence" value="ECO:0007669"/>
    <property type="project" value="UniProtKB-KW"/>
</dbReference>
<comment type="subcellular location">
    <subcellularLocation>
        <location evidence="1">Membrane</location>
        <topology evidence="1">Single-pass membrane protein</topology>
    </subcellularLocation>
</comment>
<dbReference type="Gene3D" id="1.10.510.10">
    <property type="entry name" value="Transferase(Phosphotransferase) domain 1"/>
    <property type="match status" value="1"/>
</dbReference>
<dbReference type="EC" id="2.7.11.1" evidence="2"/>
<evidence type="ECO:0000256" key="1">
    <source>
        <dbReference type="ARBA" id="ARBA00004167"/>
    </source>
</evidence>
<evidence type="ECO:0000256" key="2">
    <source>
        <dbReference type="ARBA" id="ARBA00012513"/>
    </source>
</evidence>
<keyword evidence="10 11" id="KW-0472">Membrane</keyword>
<gene>
    <name evidence="13" type="ORF">Nepgr_020219</name>
</gene>
<sequence>MDPKKPYSVTIPSIITSLRRELSKPVTFFHVKLWIFILICTSLLISLLLLLHLLCTSCSRRRRQKSHAAPIHPPAGSVSCDARRALTTPSMDRRLLSFSASEFEAGIWKWEFTTNMIPNRPSAPVSYTAGGLNTAPPTRNKGGACGFREYTLMEIVEATNGWDSRNFIMDGDCWIAYGGVLPDGTRVSVNKLIYHSVGAEEFKEEAEAIQRLTHKNVAKMIGYCIEGDQRIIVDEYAEKGSLHQWLHGHAARITPLSWDVRIHIVRGIAKASVPYEDESVVVLTSKDGVYSFGVLVTEILSGRIPADYSKPQGEVYIINWLKSMVASQMIDKVLDPEIAHRPPLKELKRLLLMALRCVDSDADRRPKMGEVIHMLEPRNLLLHDLSNDRDLAQWFHNSQDGACLNHEMSISVI</sequence>
<evidence type="ECO:0000256" key="8">
    <source>
        <dbReference type="ARBA" id="ARBA00022840"/>
    </source>
</evidence>
<keyword evidence="7" id="KW-0418">Kinase</keyword>